<dbReference type="Proteomes" id="UP000662200">
    <property type="component" value="Unassembled WGS sequence"/>
</dbReference>
<organism evidence="2 3">
    <name type="scientific">Pilimelia terevasa</name>
    <dbReference type="NCBI Taxonomy" id="53372"/>
    <lineage>
        <taxon>Bacteria</taxon>
        <taxon>Bacillati</taxon>
        <taxon>Actinomycetota</taxon>
        <taxon>Actinomycetes</taxon>
        <taxon>Micromonosporales</taxon>
        <taxon>Micromonosporaceae</taxon>
        <taxon>Pilimelia</taxon>
    </lineage>
</organism>
<evidence type="ECO:0000256" key="1">
    <source>
        <dbReference type="SAM" id="MobiDB-lite"/>
    </source>
</evidence>
<dbReference type="RefSeq" id="WP_189114654.1">
    <property type="nucleotide sequence ID" value="NZ_BMQC01000008.1"/>
</dbReference>
<name>A0A8J3FL92_9ACTN</name>
<comment type="caution">
    <text evidence="2">The sequence shown here is derived from an EMBL/GenBank/DDBJ whole genome shotgun (WGS) entry which is preliminary data.</text>
</comment>
<dbReference type="AlphaFoldDB" id="A0A8J3FL92"/>
<feature type="compositionally biased region" description="Low complexity" evidence="1">
    <location>
        <begin position="21"/>
        <end position="33"/>
    </location>
</feature>
<proteinExistence type="predicted"/>
<protein>
    <recommendedName>
        <fullName evidence="4">PAS domain-containing protein</fullName>
    </recommendedName>
</protein>
<reference evidence="2" key="1">
    <citation type="journal article" date="2014" name="Int. J. Syst. Evol. Microbiol.">
        <title>Complete genome sequence of Corynebacterium casei LMG S-19264T (=DSM 44701T), isolated from a smear-ripened cheese.</title>
        <authorList>
            <consortium name="US DOE Joint Genome Institute (JGI-PGF)"/>
            <person name="Walter F."/>
            <person name="Albersmeier A."/>
            <person name="Kalinowski J."/>
            <person name="Ruckert C."/>
        </authorList>
    </citation>
    <scope>NUCLEOTIDE SEQUENCE</scope>
    <source>
        <strain evidence="2">JCM 3091</strain>
    </source>
</reference>
<accession>A0A8J3FL92</accession>
<dbReference type="EMBL" id="BMQC01000008">
    <property type="protein sequence ID" value="GGK32921.1"/>
    <property type="molecule type" value="Genomic_DNA"/>
</dbReference>
<gene>
    <name evidence="2" type="ORF">GCM10010124_27130</name>
</gene>
<evidence type="ECO:0000313" key="3">
    <source>
        <dbReference type="Proteomes" id="UP000662200"/>
    </source>
</evidence>
<reference evidence="2" key="2">
    <citation type="submission" date="2020-09" db="EMBL/GenBank/DDBJ databases">
        <authorList>
            <person name="Sun Q."/>
            <person name="Ohkuma M."/>
        </authorList>
    </citation>
    <scope>NUCLEOTIDE SEQUENCE</scope>
    <source>
        <strain evidence="2">JCM 3091</strain>
    </source>
</reference>
<evidence type="ECO:0000313" key="2">
    <source>
        <dbReference type="EMBL" id="GGK32921.1"/>
    </source>
</evidence>
<feature type="region of interest" description="Disordered" evidence="1">
    <location>
        <begin position="1"/>
        <end position="34"/>
    </location>
</feature>
<evidence type="ECO:0008006" key="4">
    <source>
        <dbReference type="Google" id="ProtNLM"/>
    </source>
</evidence>
<keyword evidence="3" id="KW-1185">Reference proteome</keyword>
<sequence>MAHVELSLSEPAGPPRHRADGAGPDGAAPHPAGSLDRWSAAVAAADEPCLVLDVEGGIVAASVACHTLLGLGAPGGVVGRYLLDGVLHLVDFTAARRLLPEADIDAIPPLLALTSGRQARGLMRVHDGAYDVTVDGIAVPLRDGDAVVGSLTFFSAI</sequence>